<reference evidence="4 5" key="1">
    <citation type="submission" date="2018-08" db="EMBL/GenBank/DDBJ databases">
        <title>Isolation, diversity and antifungal activity of Actinobacteria from wheat.</title>
        <authorList>
            <person name="Han C."/>
        </authorList>
    </citation>
    <scope>NUCLEOTIDE SEQUENCE [LARGE SCALE GENOMIC DNA]</scope>
    <source>
        <strain evidence="4 5">NEAU-YY421</strain>
    </source>
</reference>
<feature type="region of interest" description="Disordered" evidence="1">
    <location>
        <begin position="185"/>
        <end position="215"/>
    </location>
</feature>
<evidence type="ECO:0000313" key="5">
    <source>
        <dbReference type="Proteomes" id="UP000263094"/>
    </source>
</evidence>
<keyword evidence="5" id="KW-1185">Reference proteome</keyword>
<dbReference type="RefSeq" id="WP_128556019.1">
    <property type="nucleotide sequence ID" value="NZ_QUAK01000068.1"/>
</dbReference>
<evidence type="ECO:0000313" key="4">
    <source>
        <dbReference type="EMBL" id="RFU86356.1"/>
    </source>
</evidence>
<dbReference type="OrthoDB" id="3959640at2"/>
<evidence type="ECO:0000259" key="3">
    <source>
        <dbReference type="Pfam" id="PF23544"/>
    </source>
</evidence>
<dbReference type="InterPro" id="IPR010839">
    <property type="entry name" value="AtuA_N"/>
</dbReference>
<dbReference type="Pfam" id="PF23544">
    <property type="entry name" value="AtuA_ferredoxin"/>
    <property type="match status" value="1"/>
</dbReference>
<sequence>MSDADSAGVDNAVRPLRIGNASGFYGDRFEAVREMLSGGELDVLTGDYLAELTMLILGRDRLRDPGLGYAKTFLRQLEDCLGLAHERGVRIVTNAGGLNPAGLASAVRELAGRAGVPARVAHVEGDDLLARGGWGEGVLTANAYLGGEGITACLRAGADVVVTGRVTDAALVTGPAAWWFDWDRDTAPHRTTSPARDRTTPSTSMSTSASKSTSTPTSYEAALAGAVVAGHVLECGTQATGGNYAFFAEALAAGRDLRRPGFPLAEIHADGSAVITKHPGTGGLVDVDTVTAQLLYETGGARYAGPDVTARLDSVTLTQEGPDRVRVAGVEGEPPPPTLKTGLNRLGGWRNEIVFVLTGLDIEAKAALVKAQLADALAKHPPAHVSWELSRTDRPDASTEETASALLRLVVRDPEQEAVGRRLTSAAVELGLAGYPGFHLTAPPGKGSPYGVFEARYVERDAVRHVAVLPDGGRLAVPDPVSTRELAPVPAPPLPEPLPPGPVRRVPLGAVAGARSGDKGGDANIGVWVRTDAAWRWLAHALTVETLRELLPETAELTITRHLFPRLRAVNFVVEGLLGEGVAAQHRFDPQAKGLGEWLRSRHVDVPEQLLWTDGP</sequence>
<dbReference type="EMBL" id="QUAK01000068">
    <property type="protein sequence ID" value="RFU86356.1"/>
    <property type="molecule type" value="Genomic_DNA"/>
</dbReference>
<protein>
    <submittedName>
        <fullName evidence="4">DUF1446 domain-containing protein</fullName>
    </submittedName>
</protein>
<proteinExistence type="predicted"/>
<dbReference type="Pfam" id="PF07287">
    <property type="entry name" value="AtuA"/>
    <property type="match status" value="2"/>
</dbReference>
<organism evidence="4 5">
    <name type="scientific">Streptomyces triticagri</name>
    <dbReference type="NCBI Taxonomy" id="2293568"/>
    <lineage>
        <taxon>Bacteria</taxon>
        <taxon>Bacillati</taxon>
        <taxon>Actinomycetota</taxon>
        <taxon>Actinomycetes</taxon>
        <taxon>Kitasatosporales</taxon>
        <taxon>Streptomycetaceae</taxon>
        <taxon>Streptomyces</taxon>
    </lineage>
</organism>
<dbReference type="PANTHER" id="PTHR47585">
    <property type="match status" value="1"/>
</dbReference>
<feature type="domain" description="Acyclic terpene utilisation N-terminal" evidence="2">
    <location>
        <begin position="222"/>
        <end position="467"/>
    </location>
</feature>
<dbReference type="PANTHER" id="PTHR47585:SF1">
    <property type="entry name" value="DUF1446 DOMAIN-CONTAINING PROTEIN"/>
    <property type="match status" value="1"/>
</dbReference>
<dbReference type="AlphaFoldDB" id="A0A372M604"/>
<evidence type="ECO:0000256" key="1">
    <source>
        <dbReference type="SAM" id="MobiDB-lite"/>
    </source>
</evidence>
<feature type="compositionally biased region" description="Low complexity" evidence="1">
    <location>
        <begin position="200"/>
        <end position="215"/>
    </location>
</feature>
<comment type="caution">
    <text evidence="4">The sequence shown here is derived from an EMBL/GenBank/DDBJ whole genome shotgun (WGS) entry which is preliminary data.</text>
</comment>
<gene>
    <name evidence="4" type="ORF">DY218_12375</name>
</gene>
<feature type="domain" description="AtuA-like ferredoxin-fold" evidence="3">
    <location>
        <begin position="506"/>
        <end position="604"/>
    </location>
</feature>
<feature type="domain" description="Acyclic terpene utilisation N-terminal" evidence="2">
    <location>
        <begin position="16"/>
        <end position="186"/>
    </location>
</feature>
<dbReference type="InterPro" id="IPR056362">
    <property type="entry name" value="AtuA-like_ferredoxin_dom"/>
</dbReference>
<evidence type="ECO:0000259" key="2">
    <source>
        <dbReference type="Pfam" id="PF07287"/>
    </source>
</evidence>
<name>A0A372M604_9ACTN</name>
<dbReference type="Proteomes" id="UP000263094">
    <property type="component" value="Unassembled WGS sequence"/>
</dbReference>
<accession>A0A372M604</accession>